<keyword evidence="2" id="KW-1185">Reference proteome</keyword>
<dbReference type="AlphaFoldDB" id="A0A1I3XJB3"/>
<protein>
    <submittedName>
        <fullName evidence="1">Transposase</fullName>
    </submittedName>
</protein>
<evidence type="ECO:0000313" key="1">
    <source>
        <dbReference type="EMBL" id="SFK19674.1"/>
    </source>
</evidence>
<feature type="non-terminal residue" evidence="1">
    <location>
        <position position="42"/>
    </location>
</feature>
<proteinExistence type="predicted"/>
<dbReference type="Proteomes" id="UP000199445">
    <property type="component" value="Unassembled WGS sequence"/>
</dbReference>
<gene>
    <name evidence="1" type="ORF">SAMN05216429_1121</name>
</gene>
<organism evidence="1 2">
    <name type="scientific">Marinobacter persicus</name>
    <dbReference type="NCBI Taxonomy" id="930118"/>
    <lineage>
        <taxon>Bacteria</taxon>
        <taxon>Pseudomonadati</taxon>
        <taxon>Pseudomonadota</taxon>
        <taxon>Gammaproteobacteria</taxon>
        <taxon>Pseudomonadales</taxon>
        <taxon>Marinobacteraceae</taxon>
        <taxon>Marinobacter</taxon>
    </lineage>
</organism>
<evidence type="ECO:0000313" key="2">
    <source>
        <dbReference type="Proteomes" id="UP000199445"/>
    </source>
</evidence>
<accession>A0A1I3XJB3</accession>
<sequence length="42" mass="4562">MNNTEIQTPVNVGVDVGKANLDIALHPSGQFYTIPNTEAHVR</sequence>
<name>A0A1I3XJB3_9GAMM</name>
<dbReference type="EMBL" id="FOSC01000012">
    <property type="protein sequence ID" value="SFK19674.1"/>
    <property type="molecule type" value="Genomic_DNA"/>
</dbReference>
<reference evidence="1 2" key="1">
    <citation type="submission" date="2016-10" db="EMBL/GenBank/DDBJ databases">
        <authorList>
            <person name="de Groot N.N."/>
        </authorList>
    </citation>
    <scope>NUCLEOTIDE SEQUENCE [LARGE SCALE GENOMIC DNA]</scope>
    <source>
        <strain evidence="1 2">IBRC-M 10445</strain>
    </source>
</reference>